<organism evidence="1 2">
    <name type="scientific">Phyllobacterium endophyticum</name>
    <dbReference type="NCBI Taxonomy" id="1149773"/>
    <lineage>
        <taxon>Bacteria</taxon>
        <taxon>Pseudomonadati</taxon>
        <taxon>Pseudomonadota</taxon>
        <taxon>Alphaproteobacteria</taxon>
        <taxon>Hyphomicrobiales</taxon>
        <taxon>Phyllobacteriaceae</taxon>
        <taxon>Phyllobacterium</taxon>
    </lineage>
</organism>
<gene>
    <name evidence="1" type="ORF">CU100_15350</name>
</gene>
<dbReference type="OrthoDB" id="8086074at2"/>
<reference evidence="2" key="1">
    <citation type="submission" date="2017-11" db="EMBL/GenBank/DDBJ databases">
        <authorList>
            <person name="Kuznetsova I."/>
            <person name="Sazanova A."/>
            <person name="Chirak E."/>
            <person name="Safronova V."/>
            <person name="Willems A."/>
        </authorList>
    </citation>
    <scope>NUCLEOTIDE SEQUENCE [LARGE SCALE GENOMIC DNA]</scope>
    <source>
        <strain evidence="2">PEPV15</strain>
    </source>
</reference>
<comment type="caution">
    <text evidence="1">The sequence shown here is derived from an EMBL/GenBank/DDBJ whole genome shotgun (WGS) entry which is preliminary data.</text>
</comment>
<name>A0A2P7AR64_9HYPH</name>
<dbReference type="EMBL" id="PGGN01000003">
    <property type="protein sequence ID" value="PSH56724.1"/>
    <property type="molecule type" value="Genomic_DNA"/>
</dbReference>
<proteinExistence type="predicted"/>
<protein>
    <submittedName>
        <fullName evidence="1">Uncharacterized protein</fullName>
    </submittedName>
</protein>
<dbReference type="AlphaFoldDB" id="A0A2P7AR64"/>
<sequence>MHSAMLQRLGHKLECPKCRTVYLTLTTDVTPITPIHCSSCNRYLGMWAELQADFYAQGGRDGIFQVDHGQIIRKA</sequence>
<keyword evidence="2" id="KW-1185">Reference proteome</keyword>
<evidence type="ECO:0000313" key="2">
    <source>
        <dbReference type="Proteomes" id="UP000241158"/>
    </source>
</evidence>
<accession>A0A2P7AR64</accession>
<dbReference type="Proteomes" id="UP000241158">
    <property type="component" value="Unassembled WGS sequence"/>
</dbReference>
<evidence type="ECO:0000313" key="1">
    <source>
        <dbReference type="EMBL" id="PSH56724.1"/>
    </source>
</evidence>